<protein>
    <submittedName>
        <fullName evidence="6">3',5'-cyclic-nucleotide phosphodiesterase</fullName>
        <ecNumber evidence="6">3.1.4.17</ecNumber>
    </submittedName>
</protein>
<evidence type="ECO:0000256" key="5">
    <source>
        <dbReference type="SAM" id="SignalP"/>
    </source>
</evidence>
<dbReference type="InterPro" id="IPR024225">
    <property type="entry name" value="cAMP-PdiesteraseII_CS"/>
</dbReference>
<feature type="signal peptide" evidence="5">
    <location>
        <begin position="1"/>
        <end position="25"/>
    </location>
</feature>
<dbReference type="EMBL" id="CP016415">
    <property type="protein sequence ID" value="ANU39132.1"/>
    <property type="molecule type" value="Genomic_DNA"/>
</dbReference>
<dbReference type="PRINTS" id="PR00388">
    <property type="entry name" value="PDIESTERASE2"/>
</dbReference>
<dbReference type="EC" id="3.1.4.17" evidence="6"/>
<dbReference type="PANTHER" id="PTHR28283">
    <property type="entry name" value="3',5'-CYCLIC-NUCLEOTIDE PHOSPHODIESTERASE 1"/>
    <property type="match status" value="1"/>
</dbReference>
<gene>
    <name evidence="6" type="ORF">VSVS05_04096</name>
</gene>
<evidence type="ECO:0000313" key="7">
    <source>
        <dbReference type="Proteomes" id="UP000092528"/>
    </source>
</evidence>
<comment type="similarity">
    <text evidence="3 4">Belongs to the cyclic nucleotide phosphodiesterase class-II family.</text>
</comment>
<name>A0A1C7FGT0_9VIBR</name>
<dbReference type="PROSITE" id="PS00607">
    <property type="entry name" value="PDEASE_II"/>
    <property type="match status" value="1"/>
</dbReference>
<keyword evidence="7" id="KW-1185">Reference proteome</keyword>
<keyword evidence="2 4" id="KW-0114">cAMP</keyword>
<evidence type="ECO:0000313" key="6">
    <source>
        <dbReference type="EMBL" id="ANU39132.1"/>
    </source>
</evidence>
<dbReference type="Pfam" id="PF02112">
    <property type="entry name" value="PDEase_II"/>
    <property type="match status" value="1"/>
</dbReference>
<dbReference type="AlphaFoldDB" id="A0A1C7FGT0"/>
<keyword evidence="5" id="KW-0732">Signal</keyword>
<dbReference type="CDD" id="cd07735">
    <property type="entry name" value="class_II_PDE_MBL-fold"/>
    <property type="match status" value="1"/>
</dbReference>
<dbReference type="Gene3D" id="3.60.15.10">
    <property type="entry name" value="Ribonuclease Z/Hydroxyacylglutathione hydrolase-like"/>
    <property type="match status" value="1"/>
</dbReference>
<dbReference type="PIRSF" id="PIRSF000962">
    <property type="entry name" value="Cyc_nuc_PDEase"/>
    <property type="match status" value="1"/>
</dbReference>
<dbReference type="InterPro" id="IPR036866">
    <property type="entry name" value="RibonucZ/Hydroxyglut_hydro"/>
</dbReference>
<dbReference type="Proteomes" id="UP000092528">
    <property type="component" value="Chromosome 2"/>
</dbReference>
<evidence type="ECO:0000256" key="3">
    <source>
        <dbReference type="ARBA" id="ARBA00025762"/>
    </source>
</evidence>
<dbReference type="GO" id="GO:0006198">
    <property type="term" value="P:cAMP catabolic process"/>
    <property type="evidence" value="ECO:0007669"/>
    <property type="project" value="UniProtKB-UniRule"/>
</dbReference>
<dbReference type="GO" id="GO:0004115">
    <property type="term" value="F:3',5'-cyclic-AMP phosphodiesterase activity"/>
    <property type="evidence" value="ECO:0007669"/>
    <property type="project" value="UniProtKB-UniRule"/>
</dbReference>
<accession>A0A1C7FGT0</accession>
<dbReference type="PANTHER" id="PTHR28283:SF1">
    <property type="entry name" value="3',5'-CYCLIC-NUCLEOTIDE PHOSPHODIESTERASE 1"/>
    <property type="match status" value="1"/>
</dbReference>
<evidence type="ECO:0000256" key="4">
    <source>
        <dbReference type="PIRNR" id="PIRNR000962"/>
    </source>
</evidence>
<dbReference type="GO" id="GO:1902660">
    <property type="term" value="P:negative regulation of glucose mediated signaling pathway"/>
    <property type="evidence" value="ECO:0007669"/>
    <property type="project" value="TreeGrafter"/>
</dbReference>
<feature type="chain" id="PRO_5008885685" evidence="5">
    <location>
        <begin position="26"/>
        <end position="333"/>
    </location>
</feature>
<evidence type="ECO:0000256" key="2">
    <source>
        <dbReference type="ARBA" id="ARBA00023149"/>
    </source>
</evidence>
<evidence type="ECO:0000256" key="1">
    <source>
        <dbReference type="ARBA" id="ARBA00022801"/>
    </source>
</evidence>
<organism evidence="6 7">
    <name type="scientific">Vibrio scophthalmi</name>
    <dbReference type="NCBI Taxonomy" id="45658"/>
    <lineage>
        <taxon>Bacteria</taxon>
        <taxon>Pseudomonadati</taxon>
        <taxon>Pseudomonadota</taxon>
        <taxon>Gammaproteobacteria</taxon>
        <taxon>Vibrionales</taxon>
        <taxon>Vibrionaceae</taxon>
        <taxon>Vibrio</taxon>
    </lineage>
</organism>
<dbReference type="GO" id="GO:0047555">
    <property type="term" value="F:3',5'-cyclic-GMP phosphodiesterase activity"/>
    <property type="evidence" value="ECO:0007669"/>
    <property type="project" value="TreeGrafter"/>
</dbReference>
<dbReference type="PATRIC" id="fig|45658.7.peg.4069"/>
<reference evidence="6 7" key="1">
    <citation type="submission" date="2016-07" db="EMBL/GenBank/DDBJ databases">
        <title>Genome sequencing of Vibrio scophthalmi strain VS-05, an isolated from Paralichthys olivaceus.</title>
        <authorList>
            <person name="Han H.-J."/>
        </authorList>
    </citation>
    <scope>NUCLEOTIDE SEQUENCE [LARGE SCALE GENOMIC DNA]</scope>
    <source>
        <strain evidence="6 7">VS-05</strain>
    </source>
</reference>
<keyword evidence="1 4" id="KW-0378">Hydrolase</keyword>
<proteinExistence type="inferred from homology"/>
<dbReference type="SUPFAM" id="SSF56281">
    <property type="entry name" value="Metallo-hydrolase/oxidoreductase"/>
    <property type="match status" value="1"/>
</dbReference>
<dbReference type="InterPro" id="IPR000396">
    <property type="entry name" value="Pdiesterase2"/>
</dbReference>
<sequence length="333" mass="36006">MDMLKTKLAVLVGCLSLGVAINASAAGFETVTLGSKGGIQDGNLTAFMLKSELDDNYVLLDAGSVVNGLIVSEQKGAFADVKVPEDSKYTKVGYLLKEKIKGYLISHAHLDHVAGMIISSPDDSHKPIYGLASTNEGLMNNYFNWSAWPNFGNEGNGFKLSKYTYTDLTQYQWQAVKGTTMQVMAMPLSHSGGESTAFLLKDTQGDVFAYFGDTGPDAVEKSDALNKVWSALTPFVKQGQLKGIVIEVSFTNETPDKALFGHLTPNWLMKELTVLESMAGKGSLKGLDVVVSHIKYSLKKGEDPQVVIKRQLDAANTLGVNFLFPAQGDALTF</sequence>